<dbReference type="Gene3D" id="3.40.140.10">
    <property type="entry name" value="Cytidine Deaminase, domain 2"/>
    <property type="match status" value="1"/>
</dbReference>
<evidence type="ECO:0000256" key="2">
    <source>
        <dbReference type="ARBA" id="ARBA00023150"/>
    </source>
</evidence>
<name>S0DFB3_9ZZZZ</name>
<dbReference type="EMBL" id="HF548335">
    <property type="protein sequence ID" value="CCO21924.1"/>
    <property type="molecule type" value="Genomic_DNA"/>
</dbReference>
<dbReference type="GO" id="GO:0006777">
    <property type="term" value="P:Mo-molybdopterin cofactor biosynthetic process"/>
    <property type="evidence" value="ECO:0007669"/>
    <property type="project" value="UniProtKB-KW"/>
</dbReference>
<protein>
    <submittedName>
        <fullName evidence="3">Putative formate dehydrogenase</fullName>
    </submittedName>
</protein>
<dbReference type="PANTHER" id="PTHR30592:SF1">
    <property type="entry name" value="SULFUR CARRIER PROTEIN FDHD"/>
    <property type="match status" value="1"/>
</dbReference>
<dbReference type="InterPro" id="IPR016193">
    <property type="entry name" value="Cytidine_deaminase-like"/>
</dbReference>
<reference evidence="3" key="1">
    <citation type="submission" date="2012-10" db="EMBL/GenBank/DDBJ databases">
        <authorList>
            <person name="Sandrine L."/>
        </authorList>
    </citation>
    <scope>NUCLEOTIDE SEQUENCE</scope>
</reference>
<dbReference type="HAMAP" id="MF_00187">
    <property type="entry name" value="FdhD"/>
    <property type="match status" value="1"/>
</dbReference>
<dbReference type="GO" id="GO:0016783">
    <property type="term" value="F:sulfurtransferase activity"/>
    <property type="evidence" value="ECO:0007669"/>
    <property type="project" value="InterPro"/>
</dbReference>
<dbReference type="Gene3D" id="3.10.20.10">
    <property type="match status" value="1"/>
</dbReference>
<dbReference type="AlphaFoldDB" id="S0DFB3"/>
<dbReference type="SUPFAM" id="SSF53927">
    <property type="entry name" value="Cytidine deaminase-like"/>
    <property type="match status" value="1"/>
</dbReference>
<keyword evidence="2" id="KW-0501">Molybdenum cofactor biosynthesis</keyword>
<evidence type="ECO:0000256" key="1">
    <source>
        <dbReference type="ARBA" id="ARBA00022490"/>
    </source>
</evidence>
<keyword evidence="1" id="KW-0963">Cytoplasm</keyword>
<accession>S0DFB3</accession>
<dbReference type="PIRSF" id="PIRSF015626">
    <property type="entry name" value="FdhD"/>
    <property type="match status" value="1"/>
</dbReference>
<sequence length="278" mass="29264">MTSSLSKSLIILTPDGATAGSRAIAVEAPVAIEVNGIGYAVMMMTPAALTEFATGFMLTERLADTLADIIDIDLFESDRGWIVRVTLAERCAGRIHDRVRHRTSDTGCGLCGIASLDQVTREVRQCPPPPLVARAALFAALEGIRTHQPLNRATGAVHAAALCDKGGTIVRAFEDVGRHNALDKLIGALAIDQRDIARGFLLVTSRISFEMVDKALVAGAPLLAGISAPTTMAIAHAQTHGLTLAALARGDAILLLNDPHGQFRVVAEEGLEPPTPGL</sequence>
<gene>
    <name evidence="3" type="ORF">BN138_1112</name>
</gene>
<dbReference type="Pfam" id="PF02634">
    <property type="entry name" value="FdhD-NarQ"/>
    <property type="match status" value="1"/>
</dbReference>
<organism evidence="3">
    <name type="scientific">termite gut metagenome</name>
    <dbReference type="NCBI Taxonomy" id="433724"/>
    <lineage>
        <taxon>unclassified sequences</taxon>
        <taxon>metagenomes</taxon>
        <taxon>organismal metagenomes</taxon>
    </lineage>
</organism>
<dbReference type="PANTHER" id="PTHR30592">
    <property type="entry name" value="FORMATE DEHYDROGENASE"/>
    <property type="match status" value="1"/>
</dbReference>
<dbReference type="NCBIfam" id="TIGR00129">
    <property type="entry name" value="fdhD_narQ"/>
    <property type="match status" value="1"/>
</dbReference>
<reference evidence="3" key="2">
    <citation type="journal article" date="2013" name="Biotechnol. Biofuels">
        <title>Mining for hemicellulases in the fungus-growing termite Pseudacanthotermes militaris using functional metagenomics.</title>
        <authorList>
            <person name="Bastien G."/>
            <person name="Arnal G."/>
            <person name="Bozonnet S."/>
            <person name="Laguerre S."/>
            <person name="Ferreira F."/>
            <person name="Faure R."/>
            <person name="Henrissat B."/>
            <person name="Lefevre F."/>
            <person name="Robe P."/>
            <person name="Bouchez O."/>
            <person name="Noirot C."/>
            <person name="Dumon C."/>
            <person name="O'Donohue M."/>
        </authorList>
    </citation>
    <scope>NUCLEOTIDE SEQUENCE</scope>
</reference>
<evidence type="ECO:0000313" key="3">
    <source>
        <dbReference type="EMBL" id="CCO21924.1"/>
    </source>
</evidence>
<dbReference type="InterPro" id="IPR003786">
    <property type="entry name" value="FdhD"/>
</dbReference>
<proteinExistence type="inferred from homology"/>